<evidence type="ECO:0000313" key="8">
    <source>
        <dbReference type="Proteomes" id="UP000051673"/>
    </source>
</evidence>
<dbReference type="InterPro" id="IPR036775">
    <property type="entry name" value="DNA_pol_Y-fam_lit_finger_sf"/>
</dbReference>
<accession>A0A0R2JI46</accession>
<evidence type="ECO:0000256" key="3">
    <source>
        <dbReference type="ARBA" id="ARBA00022695"/>
    </source>
</evidence>
<name>A0A0R2JI46_9LACO</name>
<dbReference type="InterPro" id="IPR043502">
    <property type="entry name" value="DNA/RNA_pol_sf"/>
</dbReference>
<dbReference type="GO" id="GO:0042276">
    <property type="term" value="P:error-prone translesion synthesis"/>
    <property type="evidence" value="ECO:0007669"/>
    <property type="project" value="TreeGrafter"/>
</dbReference>
<dbReference type="Proteomes" id="UP000051673">
    <property type="component" value="Unassembled WGS sequence"/>
</dbReference>
<keyword evidence="7" id="KW-0808">Transferase</keyword>
<dbReference type="PANTHER" id="PTHR11076">
    <property type="entry name" value="DNA REPAIR POLYMERASE UMUC / TRANSFERASE FAMILY MEMBER"/>
    <property type="match status" value="1"/>
</dbReference>
<dbReference type="InterPro" id="IPR024728">
    <property type="entry name" value="PolY_HhH_motif"/>
</dbReference>
<dbReference type="PROSITE" id="PS50173">
    <property type="entry name" value="UMUC"/>
    <property type="match status" value="1"/>
</dbReference>
<keyword evidence="2" id="KW-0515">Mutator protein</keyword>
<keyword evidence="8" id="KW-1185">Reference proteome</keyword>
<dbReference type="Gene3D" id="3.30.1490.100">
    <property type="entry name" value="DNA polymerase, Y-family, little finger domain"/>
    <property type="match status" value="1"/>
</dbReference>
<evidence type="ECO:0000256" key="1">
    <source>
        <dbReference type="ARBA" id="ARBA00010945"/>
    </source>
</evidence>
<dbReference type="GO" id="GO:0006281">
    <property type="term" value="P:DNA repair"/>
    <property type="evidence" value="ECO:0007669"/>
    <property type="project" value="InterPro"/>
</dbReference>
<dbReference type="Pfam" id="PF11798">
    <property type="entry name" value="IMS_HHH"/>
    <property type="match status" value="1"/>
</dbReference>
<dbReference type="Gene3D" id="3.30.70.270">
    <property type="match status" value="1"/>
</dbReference>
<dbReference type="PANTHER" id="PTHR11076:SF35">
    <property type="entry name" value="DNA REPAIR PROTEIN HOMOLOG YOBH"/>
    <property type="match status" value="1"/>
</dbReference>
<keyword evidence="5" id="KW-0239">DNA-directed DNA polymerase</keyword>
<evidence type="ECO:0000256" key="4">
    <source>
        <dbReference type="ARBA" id="ARBA00022705"/>
    </source>
</evidence>
<dbReference type="PATRIC" id="fig|1620.3.peg.521"/>
<dbReference type="InterPro" id="IPR043128">
    <property type="entry name" value="Rev_trsase/Diguanyl_cyclase"/>
</dbReference>
<keyword evidence="4" id="KW-0235">DNA replication</keyword>
<organism evidence="7 8">
    <name type="scientific">Weissella minor</name>
    <dbReference type="NCBI Taxonomy" id="1620"/>
    <lineage>
        <taxon>Bacteria</taxon>
        <taxon>Bacillati</taxon>
        <taxon>Bacillota</taxon>
        <taxon>Bacilli</taxon>
        <taxon>Lactobacillales</taxon>
        <taxon>Lactobacillaceae</taxon>
        <taxon>Weissella</taxon>
    </lineage>
</organism>
<reference evidence="7 8" key="1">
    <citation type="journal article" date="2015" name="Genome Announc.">
        <title>Expanding the biotechnology potential of lactobacilli through comparative genomics of 213 strains and associated genera.</title>
        <authorList>
            <person name="Sun Z."/>
            <person name="Harris H.M."/>
            <person name="McCann A."/>
            <person name="Guo C."/>
            <person name="Argimon S."/>
            <person name="Zhang W."/>
            <person name="Yang X."/>
            <person name="Jeffery I.B."/>
            <person name="Cooney J.C."/>
            <person name="Kagawa T.F."/>
            <person name="Liu W."/>
            <person name="Song Y."/>
            <person name="Salvetti E."/>
            <person name="Wrobel A."/>
            <person name="Rasinkangas P."/>
            <person name="Parkhill J."/>
            <person name="Rea M.C."/>
            <person name="O'Sullivan O."/>
            <person name="Ritari J."/>
            <person name="Douillard F.P."/>
            <person name="Paul Ross R."/>
            <person name="Yang R."/>
            <person name="Briner A.E."/>
            <person name="Felis G.E."/>
            <person name="de Vos W.M."/>
            <person name="Barrangou R."/>
            <person name="Klaenhammer T.R."/>
            <person name="Caufield P.W."/>
            <person name="Cui Y."/>
            <person name="Zhang H."/>
            <person name="O'Toole P.W."/>
        </authorList>
    </citation>
    <scope>NUCLEOTIDE SEQUENCE [LARGE SCALE GENOMIC DNA]</scope>
    <source>
        <strain evidence="7 8">DSM 20014</strain>
    </source>
</reference>
<dbReference type="GO" id="GO:0006260">
    <property type="term" value="P:DNA replication"/>
    <property type="evidence" value="ECO:0007669"/>
    <property type="project" value="UniProtKB-KW"/>
</dbReference>
<dbReference type="GO" id="GO:0003887">
    <property type="term" value="F:DNA-directed DNA polymerase activity"/>
    <property type="evidence" value="ECO:0007669"/>
    <property type="project" value="UniProtKB-KW"/>
</dbReference>
<protein>
    <submittedName>
        <fullName evidence="7">Nucleotidyltransferase DNA polymerase for DNA repair</fullName>
    </submittedName>
</protein>
<dbReference type="SUPFAM" id="SSF100879">
    <property type="entry name" value="Lesion bypass DNA polymerase (Y-family), little finger domain"/>
    <property type="match status" value="1"/>
</dbReference>
<evidence type="ECO:0000256" key="2">
    <source>
        <dbReference type="ARBA" id="ARBA00022457"/>
    </source>
</evidence>
<feature type="domain" description="UmuC" evidence="6">
    <location>
        <begin position="39"/>
        <end position="173"/>
    </location>
</feature>
<evidence type="ECO:0000256" key="5">
    <source>
        <dbReference type="ARBA" id="ARBA00022932"/>
    </source>
</evidence>
<dbReference type="AlphaFoldDB" id="A0A0R2JI46"/>
<dbReference type="EMBL" id="JQCD01000024">
    <property type="protein sequence ID" value="KRN77001.1"/>
    <property type="molecule type" value="Genomic_DNA"/>
</dbReference>
<dbReference type="Gene3D" id="3.40.1170.60">
    <property type="match status" value="1"/>
</dbReference>
<dbReference type="GO" id="GO:0009432">
    <property type="term" value="P:SOS response"/>
    <property type="evidence" value="ECO:0007669"/>
    <property type="project" value="TreeGrafter"/>
</dbReference>
<dbReference type="InterPro" id="IPR050116">
    <property type="entry name" value="DNA_polymerase-Y"/>
</dbReference>
<dbReference type="InterPro" id="IPR017961">
    <property type="entry name" value="DNA_pol_Y-fam_little_finger"/>
</dbReference>
<keyword evidence="3" id="KW-0548">Nucleotidyltransferase</keyword>
<gene>
    <name evidence="7" type="ORF">IV67_GL000514</name>
</gene>
<comment type="similarity">
    <text evidence="1">Belongs to the DNA polymerase type-Y family.</text>
</comment>
<dbReference type="InterPro" id="IPR001126">
    <property type="entry name" value="UmuC"/>
</dbReference>
<dbReference type="GO" id="GO:0005829">
    <property type="term" value="C:cytosol"/>
    <property type="evidence" value="ECO:0007669"/>
    <property type="project" value="TreeGrafter"/>
</dbReference>
<dbReference type="SUPFAM" id="SSF56672">
    <property type="entry name" value="DNA/RNA polymerases"/>
    <property type="match status" value="1"/>
</dbReference>
<dbReference type="Gene3D" id="1.10.150.20">
    <property type="entry name" value="5' to 3' exonuclease, C-terminal subdomain"/>
    <property type="match status" value="1"/>
</dbReference>
<dbReference type="STRING" id="1620.IV67_GL000514"/>
<sequence length="399" mass="44733">MLVVISQAENTNGGLVLASSPRAKQELGITNVMRKRDIPEDSRLIMVEPRMNHYIAMNKKVNDIFKEFVAEEDHQLYSIDESLLDITPSWSYLKSVYGNDLTMPKLARIIQLEVKHKLGIYLTVGIGDNPVMAKLALDLEAKHNHSLISQWDYDSIPQKLWPITNLSDVWSIGQRTAKSLNKLGIYSMHDLAFYNPYKLQEKLGIRGTELYALAWGVDRSIIANKYQPKATNLSNSQVLPRDYARTQEIKNVIREIGEQVASRLRHKNQTCGVVSLSIGSALCEQMPGFSAQMKIDSTNQSHKIVQALEIIFDQHYDQQIIRHIGVSVGKLSTDFGSQLDLFVPVEQDMKQQQVDTTIDQIRHKFGLTAIVKSSSKIDGGTMIERAGLVGGHNGGNAYG</sequence>
<evidence type="ECO:0000259" key="6">
    <source>
        <dbReference type="PROSITE" id="PS50173"/>
    </source>
</evidence>
<proteinExistence type="inferred from homology"/>
<dbReference type="Pfam" id="PF00817">
    <property type="entry name" value="IMS"/>
    <property type="match status" value="1"/>
</dbReference>
<dbReference type="Pfam" id="PF11799">
    <property type="entry name" value="IMS_C"/>
    <property type="match status" value="1"/>
</dbReference>
<evidence type="ECO:0000313" key="7">
    <source>
        <dbReference type="EMBL" id="KRN77001.1"/>
    </source>
</evidence>
<dbReference type="GO" id="GO:0003684">
    <property type="term" value="F:damaged DNA binding"/>
    <property type="evidence" value="ECO:0007669"/>
    <property type="project" value="InterPro"/>
</dbReference>
<comment type="caution">
    <text evidence="7">The sequence shown here is derived from an EMBL/GenBank/DDBJ whole genome shotgun (WGS) entry which is preliminary data.</text>
</comment>